<feature type="transmembrane region" description="Helical" evidence="10">
    <location>
        <begin position="598"/>
        <end position="615"/>
    </location>
</feature>
<feature type="transmembrane region" description="Helical" evidence="10">
    <location>
        <begin position="268"/>
        <end position="289"/>
    </location>
</feature>
<dbReference type="Proteomes" id="UP000223759">
    <property type="component" value="Unassembled WGS sequence"/>
</dbReference>
<evidence type="ECO:0000259" key="11">
    <source>
        <dbReference type="Pfam" id="PF00361"/>
    </source>
</evidence>
<feature type="transmembrane region" description="Helical" evidence="10">
    <location>
        <begin position="684"/>
        <end position="701"/>
    </location>
</feature>
<feature type="domain" description="MrpA C-terminal/MbhE" evidence="14">
    <location>
        <begin position="680"/>
        <end position="761"/>
    </location>
</feature>
<dbReference type="InterPro" id="IPR050616">
    <property type="entry name" value="CPA3_Na-H_Antiporter_A"/>
</dbReference>
<feature type="transmembrane region" description="Helical" evidence="10">
    <location>
        <begin position="489"/>
        <end position="515"/>
    </location>
</feature>
<evidence type="ECO:0000313" key="16">
    <source>
        <dbReference type="Proteomes" id="UP000223759"/>
    </source>
</evidence>
<feature type="transmembrane region" description="Helical" evidence="10">
    <location>
        <begin position="157"/>
        <end position="181"/>
    </location>
</feature>
<evidence type="ECO:0000256" key="1">
    <source>
        <dbReference type="ARBA" id="ARBA00004651"/>
    </source>
</evidence>
<feature type="transmembrane region" description="Helical" evidence="10">
    <location>
        <begin position="405"/>
        <end position="426"/>
    </location>
</feature>
<evidence type="ECO:0000259" key="13">
    <source>
        <dbReference type="Pfam" id="PF13244"/>
    </source>
</evidence>
<dbReference type="NCBIfam" id="NF009287">
    <property type="entry name" value="PRK12647.1"/>
    <property type="match status" value="1"/>
</dbReference>
<feature type="transmembrane region" description="Helical" evidence="10">
    <location>
        <begin position="365"/>
        <end position="385"/>
    </location>
</feature>
<dbReference type="GO" id="GO:0005886">
    <property type="term" value="C:plasma membrane"/>
    <property type="evidence" value="ECO:0007669"/>
    <property type="project" value="UniProtKB-SubCell"/>
</dbReference>
<dbReference type="InterPro" id="IPR046806">
    <property type="entry name" value="MrpA_C/MbhE"/>
</dbReference>
<dbReference type="PANTHER" id="PTHR43373:SF1">
    <property type="entry name" value="NA(+)_H(+) ANTIPORTER SUBUNIT A"/>
    <property type="match status" value="1"/>
</dbReference>
<dbReference type="InterPro" id="IPR025383">
    <property type="entry name" value="MrpA_C/MbhD"/>
</dbReference>
<evidence type="ECO:0000256" key="6">
    <source>
        <dbReference type="ARBA" id="ARBA00022989"/>
    </source>
</evidence>
<evidence type="ECO:0000256" key="3">
    <source>
        <dbReference type="ARBA" id="ARBA00022449"/>
    </source>
</evidence>
<evidence type="ECO:0000259" key="14">
    <source>
        <dbReference type="Pfam" id="PF20501"/>
    </source>
</evidence>
<dbReference type="GO" id="GO:0015297">
    <property type="term" value="F:antiporter activity"/>
    <property type="evidence" value="ECO:0007669"/>
    <property type="project" value="UniProtKB-KW"/>
</dbReference>
<feature type="transmembrane region" description="Helical" evidence="10">
    <location>
        <begin position="70"/>
        <end position="95"/>
    </location>
</feature>
<dbReference type="STRING" id="233100.SAMN05216526_1558"/>
<evidence type="ECO:0000256" key="2">
    <source>
        <dbReference type="ARBA" id="ARBA00022448"/>
    </source>
</evidence>
<evidence type="ECO:0000259" key="12">
    <source>
        <dbReference type="Pfam" id="PF00662"/>
    </source>
</evidence>
<feature type="transmembrane region" description="Helical" evidence="10">
    <location>
        <begin position="647"/>
        <end position="672"/>
    </location>
</feature>
<reference evidence="15 16" key="1">
    <citation type="submission" date="2017-01" db="EMBL/GenBank/DDBJ databases">
        <authorList>
            <person name="Mah S.A."/>
            <person name="Swanson W.J."/>
            <person name="Moy G.W."/>
            <person name="Vacquier V.D."/>
        </authorList>
    </citation>
    <scope>NUCLEOTIDE SEQUENCE [LARGE SCALE GENOMIC DNA]</scope>
    <source>
        <strain evidence="15 16">M9</strain>
    </source>
</reference>
<sequence length="767" mass="82305">MLLAVLSAFLLAIVAPTVHRVTGAYSGWVLAILPAALFIYFASFLPVVGAGEALRFSTPWVPGLGIELSFWLDGLSLLFALLITGIGFFIVAYAGRYLEGHRDLGRFYVLILSFMGSMLGLVLADNLIALFVFWELTSITSYLLIGFNHEDAKARKSALQGLFVTVGGGLALLTGLIMMALVSGSYELSEILASGDVVRDHGWYVAIVLLVLAGCFTKSAQVPFHFWLPNAMAAPTPVSAYLHSATMVKAGVYLMARLNPSLGATDLWLILLGVFGALTMFTGVFLSVRSTGVKKVLAYSTVMALGTLTMLIGIGTEKAILAAMTFLLAHSLYKGALFLIAGILDHEAGAKDFLETGGLRRSLPITATLAALAALSLGGMIPMFGFVAKELLFEAVLDAPMLSGFFTVLAALSAIMVVAVAAIVGIRPYWGKPVKTPKAVQHEAPPAMLAGPAVLASLGLLFGLGLAWVDKGLINAAAQSVYGTPVSAYLALWHGINLPLMLSGVSLALGLFLYLNWERFRRLTGFMETLSKFGPERGYEKTMDGLVWSADWQTRILQNGYLRYYLLTILLSTVALLSYSLLRYGGFPLHFDVSDVRLHEWVIVAVLLLAALVSVTTRSRLGAVASLGAVGFAVALIYVLFSAADVGITQVLVETLTVIMLVLVLFRLPGFLALSPNVIRLRDAFVALLVGATMALLSLLASSQRYYPSIAEYFIAESQPSGFGRNVVNVILVDFRALDTLGEIVVLALAALGVFAMIKFRAEDRKE</sequence>
<dbReference type="PANTHER" id="PTHR43373">
    <property type="entry name" value="NA(+)/H(+) ANTIPORTER SUBUNIT"/>
    <property type="match status" value="1"/>
</dbReference>
<feature type="transmembrane region" description="Helical" evidence="10">
    <location>
        <begin position="740"/>
        <end position="758"/>
    </location>
</feature>
<feature type="domain" description="NADH-Ubiquinone oxidoreductase (complex I) chain 5 N-terminal" evidence="12">
    <location>
        <begin position="63"/>
        <end position="108"/>
    </location>
</feature>
<dbReference type="Pfam" id="PF00361">
    <property type="entry name" value="Proton_antipo_M"/>
    <property type="match status" value="1"/>
</dbReference>
<evidence type="ECO:0000256" key="10">
    <source>
        <dbReference type="SAM" id="Phobius"/>
    </source>
</evidence>
<evidence type="ECO:0000313" key="15">
    <source>
        <dbReference type="EMBL" id="SIT72038.1"/>
    </source>
</evidence>
<name>A0A1R3W3B3_9GAMM</name>
<feature type="domain" description="NADH:quinone oxidoreductase/Mrp antiporter transmembrane" evidence="11">
    <location>
        <begin position="124"/>
        <end position="408"/>
    </location>
</feature>
<feature type="transmembrane region" description="Helical" evidence="10">
    <location>
        <begin position="201"/>
        <end position="217"/>
    </location>
</feature>
<feature type="transmembrane region" description="Helical" evidence="10">
    <location>
        <begin position="564"/>
        <end position="586"/>
    </location>
</feature>
<keyword evidence="6 10" id="KW-1133">Transmembrane helix</keyword>
<dbReference type="AlphaFoldDB" id="A0A1R3W3B3"/>
<evidence type="ECO:0000256" key="9">
    <source>
        <dbReference type="RuleBase" id="RU000320"/>
    </source>
</evidence>
<dbReference type="PRINTS" id="PR01434">
    <property type="entry name" value="NADHDHGNASE5"/>
</dbReference>
<gene>
    <name evidence="15" type="ORF">SAMN05216526_1558</name>
</gene>
<dbReference type="Pfam" id="PF00662">
    <property type="entry name" value="Proton_antipo_N"/>
    <property type="match status" value="1"/>
</dbReference>
<dbReference type="Pfam" id="PF20501">
    <property type="entry name" value="MbhE"/>
    <property type="match status" value="1"/>
</dbReference>
<keyword evidence="5 9" id="KW-0812">Transmembrane</keyword>
<keyword evidence="7" id="KW-0406">Ion transport</keyword>
<feature type="transmembrane region" description="Helical" evidence="10">
    <location>
        <begin position="238"/>
        <end position="256"/>
    </location>
</feature>
<protein>
    <submittedName>
        <fullName evidence="15">Multisubunit sodium/proton antiporter, MrpA subunit</fullName>
    </submittedName>
</protein>
<evidence type="ECO:0000256" key="5">
    <source>
        <dbReference type="ARBA" id="ARBA00022692"/>
    </source>
</evidence>
<dbReference type="InterPro" id="IPR001516">
    <property type="entry name" value="Proton_antipo_N"/>
</dbReference>
<accession>A0A1R3W3B3</accession>
<dbReference type="InterPro" id="IPR001750">
    <property type="entry name" value="ND/Mrp_TM"/>
</dbReference>
<feature type="transmembrane region" description="Helical" evidence="10">
    <location>
        <begin position="622"/>
        <end position="641"/>
    </location>
</feature>
<keyword evidence="2" id="KW-0813">Transport</keyword>
<dbReference type="GO" id="GO:0006811">
    <property type="term" value="P:monoatomic ion transport"/>
    <property type="evidence" value="ECO:0007669"/>
    <property type="project" value="UniProtKB-KW"/>
</dbReference>
<keyword evidence="8 10" id="KW-0472">Membrane</keyword>
<feature type="transmembrane region" description="Helical" evidence="10">
    <location>
        <begin position="447"/>
        <end position="469"/>
    </location>
</feature>
<proteinExistence type="predicted"/>
<comment type="subcellular location">
    <subcellularLocation>
        <location evidence="1">Cell membrane</location>
        <topology evidence="1">Multi-pass membrane protein</topology>
    </subcellularLocation>
    <subcellularLocation>
        <location evidence="9">Membrane</location>
        <topology evidence="9">Multi-pass membrane protein</topology>
    </subcellularLocation>
</comment>
<dbReference type="OrthoDB" id="9811798at2"/>
<organism evidence="15 16">
    <name type="scientific">Ectothiorhodosinus mongolicus</name>
    <dbReference type="NCBI Taxonomy" id="233100"/>
    <lineage>
        <taxon>Bacteria</taxon>
        <taxon>Pseudomonadati</taxon>
        <taxon>Pseudomonadota</taxon>
        <taxon>Gammaproteobacteria</taxon>
        <taxon>Chromatiales</taxon>
        <taxon>Ectothiorhodospiraceae</taxon>
        <taxon>Ectothiorhodosinus</taxon>
    </lineage>
</organism>
<dbReference type="RefSeq" id="WP_076755983.1">
    <property type="nucleotide sequence ID" value="NZ_CP023018.1"/>
</dbReference>
<feature type="transmembrane region" description="Helical" evidence="10">
    <location>
        <begin position="320"/>
        <end position="344"/>
    </location>
</feature>
<feature type="transmembrane region" description="Helical" evidence="10">
    <location>
        <begin position="296"/>
        <end position="314"/>
    </location>
</feature>
<feature type="transmembrane region" description="Helical" evidence="10">
    <location>
        <begin position="30"/>
        <end position="49"/>
    </location>
</feature>
<dbReference type="EMBL" id="FTPK01000003">
    <property type="protein sequence ID" value="SIT72038.1"/>
    <property type="molecule type" value="Genomic_DNA"/>
</dbReference>
<keyword evidence="16" id="KW-1185">Reference proteome</keyword>
<evidence type="ECO:0000256" key="8">
    <source>
        <dbReference type="ARBA" id="ARBA00023136"/>
    </source>
</evidence>
<feature type="domain" description="MrpA C-terminal/MbhD" evidence="13">
    <location>
        <begin position="606"/>
        <end position="669"/>
    </location>
</feature>
<evidence type="ECO:0000256" key="4">
    <source>
        <dbReference type="ARBA" id="ARBA00022475"/>
    </source>
</evidence>
<keyword evidence="4" id="KW-1003">Cell membrane</keyword>
<keyword evidence="3" id="KW-0050">Antiport</keyword>
<dbReference type="Pfam" id="PF13244">
    <property type="entry name" value="MbhD"/>
    <property type="match status" value="1"/>
</dbReference>
<feature type="transmembrane region" description="Helical" evidence="10">
    <location>
        <begin position="107"/>
        <end position="136"/>
    </location>
</feature>
<evidence type="ECO:0000256" key="7">
    <source>
        <dbReference type="ARBA" id="ARBA00023065"/>
    </source>
</evidence>